<sequence>MKAANAPATCGMKYINHYEGINRFLFITTDPFWNNYAVF</sequence>
<name>C6CBU7_MUSP7</name>
<dbReference type="EMBL" id="CP001654">
    <property type="protein sequence ID" value="ACS86707.1"/>
    <property type="molecule type" value="Genomic_DNA"/>
</dbReference>
<dbReference type="KEGG" id="dda:Dd703_2932"/>
<organism evidence="1 2">
    <name type="scientific">Musicola paradisiaca (strain Ech703)</name>
    <name type="common">Dickeya paradisiaca</name>
    <name type="synonym">Dickeya dadantii</name>
    <dbReference type="NCBI Taxonomy" id="579405"/>
    <lineage>
        <taxon>Bacteria</taxon>
        <taxon>Pseudomonadati</taxon>
        <taxon>Pseudomonadota</taxon>
        <taxon>Gammaproteobacteria</taxon>
        <taxon>Enterobacterales</taxon>
        <taxon>Pectobacteriaceae</taxon>
        <taxon>Musicola</taxon>
    </lineage>
</organism>
<proteinExistence type="predicted"/>
<dbReference type="HOGENOM" id="CLU_3308637_0_0_6"/>
<keyword evidence="2" id="KW-1185">Reference proteome</keyword>
<evidence type="ECO:0000313" key="2">
    <source>
        <dbReference type="Proteomes" id="UP000002734"/>
    </source>
</evidence>
<gene>
    <name evidence="1" type="ordered locus">Dd703_2932</name>
</gene>
<reference evidence="1" key="1">
    <citation type="submission" date="2009-06" db="EMBL/GenBank/DDBJ databases">
        <title>Complete sequence of Dickeya dadantii Ech703.</title>
        <authorList>
            <consortium name="US DOE Joint Genome Institute"/>
            <person name="Lucas S."/>
            <person name="Copeland A."/>
            <person name="Lapidus A."/>
            <person name="Glavina del Rio T."/>
            <person name="Dalin E."/>
            <person name="Tice H."/>
            <person name="Bruce D."/>
            <person name="Goodwin L."/>
            <person name="Pitluck S."/>
            <person name="Chertkov O."/>
            <person name="Brettin T."/>
            <person name="Detter J.C."/>
            <person name="Han C."/>
            <person name="Larimer F."/>
            <person name="Land M."/>
            <person name="Hauser L."/>
            <person name="Kyrpides N."/>
            <person name="Mikhailova N."/>
            <person name="Balakrishnan V."/>
            <person name="Glasner J."/>
            <person name="Perna N.T."/>
        </authorList>
    </citation>
    <scope>NUCLEOTIDE SEQUENCE [LARGE SCALE GENOMIC DNA]</scope>
    <source>
        <strain evidence="1">Ech703</strain>
    </source>
</reference>
<dbReference type="AlphaFoldDB" id="C6CBU7"/>
<protein>
    <submittedName>
        <fullName evidence="1">Uncharacterized protein</fullName>
    </submittedName>
</protein>
<evidence type="ECO:0000313" key="1">
    <source>
        <dbReference type="EMBL" id="ACS86707.1"/>
    </source>
</evidence>
<accession>C6CBU7</accession>
<dbReference type="Proteomes" id="UP000002734">
    <property type="component" value="Chromosome"/>
</dbReference>